<keyword evidence="8" id="KW-0902">Two-component regulatory system</keyword>
<evidence type="ECO:0000256" key="9">
    <source>
        <dbReference type="SAM" id="Phobius"/>
    </source>
</evidence>
<dbReference type="Pfam" id="PF02518">
    <property type="entry name" value="HATPase_c"/>
    <property type="match status" value="1"/>
</dbReference>
<evidence type="ECO:0000313" key="13">
    <source>
        <dbReference type="Proteomes" id="UP000295292"/>
    </source>
</evidence>
<keyword evidence="5" id="KW-0547">Nucleotide-binding</keyword>
<dbReference type="GO" id="GO:0005524">
    <property type="term" value="F:ATP binding"/>
    <property type="evidence" value="ECO:0007669"/>
    <property type="project" value="UniProtKB-KW"/>
</dbReference>
<dbReference type="OrthoDB" id="1301080at2"/>
<gene>
    <name evidence="12" type="ORF">CLV99_0212</name>
</gene>
<dbReference type="GO" id="GO:0000155">
    <property type="term" value="F:phosphorelay sensor kinase activity"/>
    <property type="evidence" value="ECO:0007669"/>
    <property type="project" value="InterPro"/>
</dbReference>
<comment type="caution">
    <text evidence="12">The sequence shown here is derived from an EMBL/GenBank/DDBJ whole genome shotgun (WGS) entry which is preliminary data.</text>
</comment>
<reference evidence="12 13" key="1">
    <citation type="submission" date="2019-03" db="EMBL/GenBank/DDBJ databases">
        <title>Genomic Encyclopedia of Archaeal and Bacterial Type Strains, Phase II (KMG-II): from individual species to whole genera.</title>
        <authorList>
            <person name="Goeker M."/>
        </authorList>
    </citation>
    <scope>NUCLEOTIDE SEQUENCE [LARGE SCALE GENOMIC DNA]</scope>
    <source>
        <strain evidence="12 13">DSM 28353</strain>
    </source>
</reference>
<keyword evidence="9" id="KW-0812">Transmembrane</keyword>
<keyword evidence="13" id="KW-1185">Reference proteome</keyword>
<dbReference type="EMBL" id="SNYV01000002">
    <property type="protein sequence ID" value="TDQ82637.1"/>
    <property type="molecule type" value="Genomic_DNA"/>
</dbReference>
<feature type="domain" description="Histidine kinase/HSP90-like ATPase" evidence="11">
    <location>
        <begin position="550"/>
        <end position="640"/>
    </location>
</feature>
<protein>
    <recommendedName>
        <fullName evidence="2">histidine kinase</fullName>
        <ecNumber evidence="2">2.7.13.3</ecNumber>
    </recommendedName>
</protein>
<dbReference type="Gene3D" id="3.30.565.10">
    <property type="entry name" value="Histidine kinase-like ATPase, C-terminal domain"/>
    <property type="match status" value="1"/>
</dbReference>
<dbReference type="InterPro" id="IPR050482">
    <property type="entry name" value="Sensor_HK_TwoCompSys"/>
</dbReference>
<evidence type="ECO:0000256" key="8">
    <source>
        <dbReference type="ARBA" id="ARBA00023012"/>
    </source>
</evidence>
<keyword evidence="4" id="KW-0808">Transferase</keyword>
<dbReference type="RefSeq" id="WP_133582635.1">
    <property type="nucleotide sequence ID" value="NZ_SNYV01000002.1"/>
</dbReference>
<evidence type="ECO:0000256" key="3">
    <source>
        <dbReference type="ARBA" id="ARBA00022553"/>
    </source>
</evidence>
<evidence type="ECO:0000259" key="11">
    <source>
        <dbReference type="SMART" id="SM00387"/>
    </source>
</evidence>
<keyword evidence="7" id="KW-0067">ATP-binding</keyword>
<accession>A0A4R6WSN4</accession>
<dbReference type="EC" id="2.7.13.3" evidence="2"/>
<evidence type="ECO:0000313" key="12">
    <source>
        <dbReference type="EMBL" id="TDQ82637.1"/>
    </source>
</evidence>
<dbReference type="Proteomes" id="UP000295292">
    <property type="component" value="Unassembled WGS sequence"/>
</dbReference>
<dbReference type="AlphaFoldDB" id="A0A4R6WSN4"/>
<keyword evidence="3" id="KW-0597">Phosphoprotein</keyword>
<sequence length="643" mass="74002">MLFKRINLVFAGYFISSLGAGFTFAQDSTKTHVKKEFDKFDKAYYLKQLTKKNYLKAIDSLANTFLTKGIYLETKELTNHLSLYESIVWEDDKFKSARYTYYLKFLNNARIFGKQGASIYYAEKMSEQAKEDGDEHPLIEMLQKFDIYIGQGLNDKIINSYEKEEKYMQQLPSLLRNNKVKVSQGMNSIYILYPAVTAYIKTNNKFKAEKTAQLANRIGEVIKRRKDSSKEILLNTDLFLTSIPFAIALETKDNKQMGVLLQKLEKLKTKYSDINTTYVDVNLLKWRLHYFLQTHNADSLSFYIKEMEKYPASNNMQKAHILAYKGDVQALRSNFKESYNLLHESIELYQKAVSDIAIEMDTLLYAHTEAEHHQIALQKSEKVKQQRTTWLVLISGIALAIIVGIYLLMQKKSKRSQQIIDLLNDSANIQIALMEEARDQARRDEQHRLSQELHDGLSGTLASIINRLEIQVSPTDSEYLDNVRQLKKMAQQVYTEIRERSHTLNDQANSISEERFQQHIIDLARTAFPKSQYHYEVTIDQGSLNQTNFELRSHLIRIVQEAFANILKHAKATSLSVLLYHEDSLLTLSIQDNGLGMKSTSTKGIGLQNIENRVKEMNGKLDVTSSAEGMLLTCTFPIAPENN</sequence>
<keyword evidence="9" id="KW-0472">Membrane</keyword>
<organism evidence="12 13">
    <name type="scientific">Sphingobacterium yanglingense</name>
    <dbReference type="NCBI Taxonomy" id="1437280"/>
    <lineage>
        <taxon>Bacteria</taxon>
        <taxon>Pseudomonadati</taxon>
        <taxon>Bacteroidota</taxon>
        <taxon>Sphingobacteriia</taxon>
        <taxon>Sphingobacteriales</taxon>
        <taxon>Sphingobacteriaceae</taxon>
        <taxon>Sphingobacterium</taxon>
    </lineage>
</organism>
<dbReference type="Pfam" id="PF07730">
    <property type="entry name" value="HisKA_3"/>
    <property type="match status" value="1"/>
</dbReference>
<dbReference type="GO" id="GO:0046983">
    <property type="term" value="F:protein dimerization activity"/>
    <property type="evidence" value="ECO:0007669"/>
    <property type="project" value="InterPro"/>
</dbReference>
<evidence type="ECO:0000256" key="2">
    <source>
        <dbReference type="ARBA" id="ARBA00012438"/>
    </source>
</evidence>
<comment type="catalytic activity">
    <reaction evidence="1">
        <text>ATP + protein L-histidine = ADP + protein N-phospho-L-histidine.</text>
        <dbReference type="EC" id="2.7.13.3"/>
    </reaction>
</comment>
<evidence type="ECO:0000256" key="1">
    <source>
        <dbReference type="ARBA" id="ARBA00000085"/>
    </source>
</evidence>
<dbReference type="SMART" id="SM00387">
    <property type="entry name" value="HATPase_c"/>
    <property type="match status" value="1"/>
</dbReference>
<keyword evidence="10" id="KW-0732">Signal</keyword>
<dbReference type="CDD" id="cd16917">
    <property type="entry name" value="HATPase_UhpB-NarQ-NarX-like"/>
    <property type="match status" value="1"/>
</dbReference>
<keyword evidence="6 12" id="KW-0418">Kinase</keyword>
<evidence type="ECO:0000256" key="5">
    <source>
        <dbReference type="ARBA" id="ARBA00022741"/>
    </source>
</evidence>
<keyword evidence="9" id="KW-1133">Transmembrane helix</keyword>
<feature type="signal peptide" evidence="10">
    <location>
        <begin position="1"/>
        <end position="25"/>
    </location>
</feature>
<feature type="transmembrane region" description="Helical" evidence="9">
    <location>
        <begin position="390"/>
        <end position="409"/>
    </location>
</feature>
<dbReference type="InterPro" id="IPR003594">
    <property type="entry name" value="HATPase_dom"/>
</dbReference>
<dbReference type="GO" id="GO:0016020">
    <property type="term" value="C:membrane"/>
    <property type="evidence" value="ECO:0007669"/>
    <property type="project" value="InterPro"/>
</dbReference>
<dbReference type="InterPro" id="IPR011712">
    <property type="entry name" value="Sig_transdc_His_kin_sub3_dim/P"/>
</dbReference>
<evidence type="ECO:0000256" key="10">
    <source>
        <dbReference type="SAM" id="SignalP"/>
    </source>
</evidence>
<dbReference type="PANTHER" id="PTHR24421:SF10">
    <property type="entry name" value="NITRATE_NITRITE SENSOR PROTEIN NARQ"/>
    <property type="match status" value="1"/>
</dbReference>
<evidence type="ECO:0000256" key="4">
    <source>
        <dbReference type="ARBA" id="ARBA00022679"/>
    </source>
</evidence>
<evidence type="ECO:0000256" key="6">
    <source>
        <dbReference type="ARBA" id="ARBA00022777"/>
    </source>
</evidence>
<dbReference type="SUPFAM" id="SSF55874">
    <property type="entry name" value="ATPase domain of HSP90 chaperone/DNA topoisomerase II/histidine kinase"/>
    <property type="match status" value="1"/>
</dbReference>
<name>A0A4R6WSN4_9SPHI</name>
<proteinExistence type="predicted"/>
<dbReference type="InterPro" id="IPR036890">
    <property type="entry name" value="HATPase_C_sf"/>
</dbReference>
<feature type="chain" id="PRO_5020876015" description="histidine kinase" evidence="10">
    <location>
        <begin position="26"/>
        <end position="643"/>
    </location>
</feature>
<dbReference type="PANTHER" id="PTHR24421">
    <property type="entry name" value="NITRATE/NITRITE SENSOR PROTEIN NARX-RELATED"/>
    <property type="match status" value="1"/>
</dbReference>
<evidence type="ECO:0000256" key="7">
    <source>
        <dbReference type="ARBA" id="ARBA00022840"/>
    </source>
</evidence>